<feature type="region of interest" description="Disordered" evidence="6">
    <location>
        <begin position="239"/>
        <end position="258"/>
    </location>
</feature>
<feature type="domain" description="Cell division protein FtsQ/DivIB C-terminal" evidence="8">
    <location>
        <begin position="133"/>
        <end position="237"/>
    </location>
</feature>
<dbReference type="EMBL" id="JBDXMX010000007">
    <property type="protein sequence ID" value="MEO9248861.1"/>
    <property type="molecule type" value="Genomic_DNA"/>
</dbReference>
<dbReference type="RefSeq" id="WP_347921565.1">
    <property type="nucleotide sequence ID" value="NZ_JBDXMX010000007.1"/>
</dbReference>
<keyword evidence="2" id="KW-0132">Cell division</keyword>
<evidence type="ECO:0000256" key="7">
    <source>
        <dbReference type="SAM" id="Phobius"/>
    </source>
</evidence>
<dbReference type="Proteomes" id="UP001484097">
    <property type="component" value="Unassembled WGS sequence"/>
</dbReference>
<evidence type="ECO:0000259" key="8">
    <source>
        <dbReference type="Pfam" id="PF03799"/>
    </source>
</evidence>
<keyword evidence="1" id="KW-1003">Cell membrane</keyword>
<keyword evidence="7" id="KW-0472">Membrane</keyword>
<organism evidence="10 11">
    <name type="scientific">Citricoccus nitrophenolicus</name>
    <dbReference type="NCBI Taxonomy" id="863575"/>
    <lineage>
        <taxon>Bacteria</taxon>
        <taxon>Bacillati</taxon>
        <taxon>Actinomycetota</taxon>
        <taxon>Actinomycetes</taxon>
        <taxon>Micrococcales</taxon>
        <taxon>Micrococcaceae</taxon>
        <taxon>Citricoccus</taxon>
    </lineage>
</organism>
<evidence type="ECO:0000256" key="3">
    <source>
        <dbReference type="ARBA" id="ARBA00022692"/>
    </source>
</evidence>
<evidence type="ECO:0000313" key="11">
    <source>
        <dbReference type="Proteomes" id="UP001484097"/>
    </source>
</evidence>
<evidence type="ECO:0000313" key="10">
    <source>
        <dbReference type="EMBL" id="MEO9248861.1"/>
    </source>
</evidence>
<evidence type="ECO:0000256" key="6">
    <source>
        <dbReference type="SAM" id="MobiDB-lite"/>
    </source>
</evidence>
<dbReference type="InterPro" id="IPR005548">
    <property type="entry name" value="Cell_div_FtsQ/DivIB_C"/>
</dbReference>
<evidence type="ECO:0000256" key="5">
    <source>
        <dbReference type="ARBA" id="ARBA00023306"/>
    </source>
</evidence>
<evidence type="ECO:0000256" key="1">
    <source>
        <dbReference type="ARBA" id="ARBA00022475"/>
    </source>
</evidence>
<keyword evidence="4 7" id="KW-1133">Transmembrane helix</keyword>
<feature type="domain" description="POTRA" evidence="9">
    <location>
        <begin position="59"/>
        <end position="126"/>
    </location>
</feature>
<accession>A0ABV0IL26</accession>
<reference evidence="10 11" key="1">
    <citation type="submission" date="2024-05" db="EMBL/GenBank/DDBJ databases">
        <authorList>
            <person name="Yi C."/>
        </authorList>
    </citation>
    <scope>NUCLEOTIDE SEQUENCE [LARGE SCALE GENOMIC DNA]</scope>
    <source>
        <strain evidence="10 11">XS13</strain>
    </source>
</reference>
<dbReference type="InterPro" id="IPR013685">
    <property type="entry name" value="POTRA_FtsQ_type"/>
</dbReference>
<keyword evidence="3 7" id="KW-0812">Transmembrane</keyword>
<dbReference type="PANTHER" id="PTHR37820:SF1">
    <property type="entry name" value="CELL DIVISION PROTEIN FTSQ"/>
    <property type="match status" value="1"/>
</dbReference>
<name>A0ABV0IL26_9MICC</name>
<evidence type="ECO:0000256" key="2">
    <source>
        <dbReference type="ARBA" id="ARBA00022618"/>
    </source>
</evidence>
<proteinExistence type="predicted"/>
<comment type="caution">
    <text evidence="10">The sequence shown here is derived from an EMBL/GenBank/DDBJ whole genome shotgun (WGS) entry which is preliminary data.</text>
</comment>
<sequence length="258" mass="27866">MTQTGQQHQAPDTDNVLEFPETHDQARRRHRRVWWISGAGLLVLLAALGAVLYFSPVLAITTVKVAGTDLLAQERAEELLEPVRGRPLPQVGQRTVEDLLSGEPAVDTVRVHAEPPHDLSVEVVEHEPVAMVPDGGDRTLYSAAGAALATVPEDRAAAYQLPIVASAADISDPAVFDAITSVLGTLPESIRTRMESASAETIDSVTLTLTDGRTVLWGNPEQGARKAQVLEALLKVPENEEDPVREFDVSTPDRPVTR</sequence>
<protein>
    <submittedName>
        <fullName evidence="10">FtsQ-type POTRA domain-containing protein</fullName>
    </submittedName>
</protein>
<dbReference type="Pfam" id="PF08478">
    <property type="entry name" value="POTRA_1"/>
    <property type="match status" value="1"/>
</dbReference>
<keyword evidence="11" id="KW-1185">Reference proteome</keyword>
<gene>
    <name evidence="10" type="ORF">ABDK96_14350</name>
</gene>
<dbReference type="Pfam" id="PF03799">
    <property type="entry name" value="FtsQ_DivIB_C"/>
    <property type="match status" value="1"/>
</dbReference>
<evidence type="ECO:0000256" key="4">
    <source>
        <dbReference type="ARBA" id="ARBA00022989"/>
    </source>
</evidence>
<evidence type="ECO:0000259" key="9">
    <source>
        <dbReference type="Pfam" id="PF08478"/>
    </source>
</evidence>
<keyword evidence="5" id="KW-0131">Cell cycle</keyword>
<dbReference type="PANTHER" id="PTHR37820">
    <property type="entry name" value="CELL DIVISION PROTEIN DIVIB"/>
    <property type="match status" value="1"/>
</dbReference>
<feature type="transmembrane region" description="Helical" evidence="7">
    <location>
        <begin position="33"/>
        <end position="54"/>
    </location>
</feature>
<dbReference type="InterPro" id="IPR050487">
    <property type="entry name" value="FtsQ_DivIB"/>
</dbReference>